<feature type="transmembrane region" description="Helical" evidence="1">
    <location>
        <begin position="117"/>
        <end position="141"/>
    </location>
</feature>
<feature type="domain" description="UBC core" evidence="2">
    <location>
        <begin position="51"/>
        <end position="85"/>
    </location>
</feature>
<keyword evidence="1" id="KW-0812">Transmembrane</keyword>
<evidence type="ECO:0000259" key="2">
    <source>
        <dbReference type="Pfam" id="PF00179"/>
    </source>
</evidence>
<protein>
    <recommendedName>
        <fullName evidence="2">UBC core domain-containing protein</fullName>
    </recommendedName>
</protein>
<dbReference type="AlphaFoldDB" id="A0AAD2DQ14"/>
<accession>A0AAD2DQ14</accession>
<sequence length="165" mass="18231">MEGFNKKVMMNSMKIPSERSTLEKKLDKLILTLFSVLFCICLLGAIGRLLLEQKVFHPYINNNGSICLDILKEQWSPALTISKFLNGFDCSPSLKLSVFLSDIIFPSSRVAGAGSRIYSTLFLISLAGFLAVVMLLIPGFIVPFEEFYGDGKKDCTEAGLVAHVN</sequence>
<evidence type="ECO:0000313" key="4">
    <source>
        <dbReference type="Proteomes" id="UP000834106"/>
    </source>
</evidence>
<name>A0AAD2DQ14_9LAMI</name>
<dbReference type="EMBL" id="OU503040">
    <property type="protein sequence ID" value="CAI9761994.1"/>
    <property type="molecule type" value="Genomic_DNA"/>
</dbReference>
<evidence type="ECO:0000313" key="3">
    <source>
        <dbReference type="EMBL" id="CAI9761994.1"/>
    </source>
</evidence>
<dbReference type="Pfam" id="PF00179">
    <property type="entry name" value="UQ_con"/>
    <property type="match status" value="1"/>
</dbReference>
<dbReference type="Gene3D" id="3.10.110.10">
    <property type="entry name" value="Ubiquitin Conjugating Enzyme"/>
    <property type="match status" value="1"/>
</dbReference>
<organism evidence="3 4">
    <name type="scientific">Fraxinus pennsylvanica</name>
    <dbReference type="NCBI Taxonomy" id="56036"/>
    <lineage>
        <taxon>Eukaryota</taxon>
        <taxon>Viridiplantae</taxon>
        <taxon>Streptophyta</taxon>
        <taxon>Embryophyta</taxon>
        <taxon>Tracheophyta</taxon>
        <taxon>Spermatophyta</taxon>
        <taxon>Magnoliopsida</taxon>
        <taxon>eudicotyledons</taxon>
        <taxon>Gunneridae</taxon>
        <taxon>Pentapetalae</taxon>
        <taxon>asterids</taxon>
        <taxon>lamiids</taxon>
        <taxon>Lamiales</taxon>
        <taxon>Oleaceae</taxon>
        <taxon>Oleeae</taxon>
        <taxon>Fraxinus</taxon>
    </lineage>
</organism>
<reference evidence="3" key="1">
    <citation type="submission" date="2023-05" db="EMBL/GenBank/DDBJ databases">
        <authorList>
            <person name="Huff M."/>
        </authorList>
    </citation>
    <scope>NUCLEOTIDE SEQUENCE</scope>
</reference>
<dbReference type="InterPro" id="IPR016135">
    <property type="entry name" value="UBQ-conjugating_enzyme/RWD"/>
</dbReference>
<dbReference type="InterPro" id="IPR000608">
    <property type="entry name" value="UBC"/>
</dbReference>
<keyword evidence="1" id="KW-1133">Transmembrane helix</keyword>
<gene>
    <name evidence="3" type="ORF">FPE_LOCUS9424</name>
</gene>
<feature type="transmembrane region" description="Helical" evidence="1">
    <location>
        <begin position="29"/>
        <end position="51"/>
    </location>
</feature>
<dbReference type="Proteomes" id="UP000834106">
    <property type="component" value="Chromosome 5"/>
</dbReference>
<proteinExistence type="predicted"/>
<keyword evidence="1" id="KW-0472">Membrane</keyword>
<dbReference type="SUPFAM" id="SSF54495">
    <property type="entry name" value="UBC-like"/>
    <property type="match status" value="1"/>
</dbReference>
<evidence type="ECO:0000256" key="1">
    <source>
        <dbReference type="SAM" id="Phobius"/>
    </source>
</evidence>
<keyword evidence="4" id="KW-1185">Reference proteome</keyword>